<proteinExistence type="inferred from homology"/>
<feature type="signal peptide" evidence="8">
    <location>
        <begin position="1"/>
        <end position="17"/>
    </location>
</feature>
<evidence type="ECO:0000256" key="7">
    <source>
        <dbReference type="ARBA" id="ARBA00023237"/>
    </source>
</evidence>
<evidence type="ECO:0000256" key="5">
    <source>
        <dbReference type="ARBA" id="ARBA00022729"/>
    </source>
</evidence>
<keyword evidence="3" id="KW-1134">Transmembrane beta strand</keyword>
<keyword evidence="7" id="KW-0998">Cell outer membrane</keyword>
<dbReference type="GO" id="GO:0009279">
    <property type="term" value="C:cell outer membrane"/>
    <property type="evidence" value="ECO:0007669"/>
    <property type="project" value="UniProtKB-SubCell"/>
</dbReference>
<dbReference type="Proteomes" id="UP001139559">
    <property type="component" value="Unassembled WGS sequence"/>
</dbReference>
<keyword evidence="4" id="KW-0812">Transmembrane</keyword>
<dbReference type="PANTHER" id="PTHR35093:SF8">
    <property type="entry name" value="OUTER MEMBRANE PROTEIN NMB0088-RELATED"/>
    <property type="match status" value="1"/>
</dbReference>
<comment type="caution">
    <text evidence="9">The sequence shown here is derived from an EMBL/GenBank/DDBJ whole genome shotgun (WGS) entry which is preliminary data.</text>
</comment>
<evidence type="ECO:0000256" key="4">
    <source>
        <dbReference type="ARBA" id="ARBA00022692"/>
    </source>
</evidence>
<comment type="subcellular location">
    <subcellularLocation>
        <location evidence="1">Cell outer membrane</location>
        <topology evidence="1">Multi-pass membrane protein</topology>
    </subcellularLocation>
</comment>
<organism evidence="9 10">
    <name type="scientific">Vibrio amylolyticus</name>
    <dbReference type="NCBI Taxonomy" id="2847292"/>
    <lineage>
        <taxon>Bacteria</taxon>
        <taxon>Pseudomonadati</taxon>
        <taxon>Pseudomonadota</taxon>
        <taxon>Gammaproteobacteria</taxon>
        <taxon>Vibrionales</taxon>
        <taxon>Vibrionaceae</taxon>
        <taxon>Vibrio</taxon>
    </lineage>
</organism>
<evidence type="ECO:0000256" key="6">
    <source>
        <dbReference type="ARBA" id="ARBA00023136"/>
    </source>
</evidence>
<evidence type="ECO:0000256" key="8">
    <source>
        <dbReference type="SAM" id="SignalP"/>
    </source>
</evidence>
<dbReference type="RefSeq" id="WP_248008544.1">
    <property type="nucleotide sequence ID" value="NZ_JAJHVV010000005.1"/>
</dbReference>
<evidence type="ECO:0000256" key="3">
    <source>
        <dbReference type="ARBA" id="ARBA00022452"/>
    </source>
</evidence>
<comment type="similarity">
    <text evidence="2">Belongs to the OmpP1/FadL family.</text>
</comment>
<dbReference type="SUPFAM" id="SSF56935">
    <property type="entry name" value="Porins"/>
    <property type="match status" value="1"/>
</dbReference>
<feature type="chain" id="PRO_5040763240" evidence="8">
    <location>
        <begin position="18"/>
        <end position="401"/>
    </location>
</feature>
<keyword evidence="10" id="KW-1185">Reference proteome</keyword>
<dbReference type="EMBL" id="JAJHVV010000005">
    <property type="protein sequence ID" value="MCK6263457.1"/>
    <property type="molecule type" value="Genomic_DNA"/>
</dbReference>
<dbReference type="Pfam" id="PF03349">
    <property type="entry name" value="Toluene_X"/>
    <property type="match status" value="1"/>
</dbReference>
<gene>
    <name evidence="9" type="ORF">KP803_09245</name>
</gene>
<keyword evidence="5 8" id="KW-0732">Signal</keyword>
<sequence length="401" mass="44286">MKKTLLALLICSSYANASGLLLQEAVTANAGTAGAGDGVYTETATANWTNPATMSHMGEQKTTINTMALYLQMDYTDYGTDENLLRTPEGNASAETIMPSIGVFHVRQLNEKLHLGLNFGAVGGSSIEYGSDWDGANHLDKAFMSALQLNPSLSYQIDQNWSVGLGAQINYGMIEVSTTGFESDMGTDWAYGFNAGAMYQAERWALGLSYRSKLVHEFDDITATLTNEFEQINGTQATVGTKLIVPAIVDLSGNYDLTEQLTILSSVQFHQWSEFSETPVYNDALNLSGIYPAIDRDWDDVWKFAIGADYQLNSDWALKAGFSYETSPQDDPTKQWVDLPVGEQYRYSLGASTYWGTTRIDIFYEYADFGTMEIERTGEPYTQINGEFEGSIHFVGANFTF</sequence>
<dbReference type="AlphaFoldDB" id="A0A9X1XHV4"/>
<evidence type="ECO:0000256" key="1">
    <source>
        <dbReference type="ARBA" id="ARBA00004571"/>
    </source>
</evidence>
<protein>
    <submittedName>
        <fullName evidence="9">Outer membrane protein transport protein</fullName>
    </submittedName>
</protein>
<accession>A0A9X1XHV4</accession>
<evidence type="ECO:0000313" key="9">
    <source>
        <dbReference type="EMBL" id="MCK6263457.1"/>
    </source>
</evidence>
<name>A0A9X1XHV4_9VIBR</name>
<evidence type="ECO:0000256" key="2">
    <source>
        <dbReference type="ARBA" id="ARBA00008163"/>
    </source>
</evidence>
<dbReference type="InterPro" id="IPR005017">
    <property type="entry name" value="OMPP1/FadL/TodX"/>
</dbReference>
<keyword evidence="6" id="KW-0472">Membrane</keyword>
<dbReference type="PANTHER" id="PTHR35093">
    <property type="entry name" value="OUTER MEMBRANE PROTEIN NMB0088-RELATED"/>
    <property type="match status" value="1"/>
</dbReference>
<dbReference type="Gene3D" id="2.40.160.60">
    <property type="entry name" value="Outer membrane protein transport protein (OMPP1/FadL/TodX)"/>
    <property type="match status" value="1"/>
</dbReference>
<reference evidence="9" key="1">
    <citation type="submission" date="2021-11" db="EMBL/GenBank/DDBJ databases">
        <title>Vibrio ZSDE26 sp. nov. and Vibrio ZSDZ34 sp. nov., isolated from coastal seawater in Qingdao.</title>
        <authorList>
            <person name="Zhang P."/>
        </authorList>
    </citation>
    <scope>NUCLEOTIDE SEQUENCE</scope>
    <source>
        <strain evidence="9">ZSDE26</strain>
    </source>
</reference>
<dbReference type="GO" id="GO:0015483">
    <property type="term" value="F:long-chain fatty acid transporting porin activity"/>
    <property type="evidence" value="ECO:0007669"/>
    <property type="project" value="TreeGrafter"/>
</dbReference>
<evidence type="ECO:0000313" key="10">
    <source>
        <dbReference type="Proteomes" id="UP001139559"/>
    </source>
</evidence>